<dbReference type="EMBL" id="DXHP01000113">
    <property type="protein sequence ID" value="HIW06673.1"/>
    <property type="molecule type" value="Genomic_DNA"/>
</dbReference>
<evidence type="ECO:0000256" key="4">
    <source>
        <dbReference type="ARBA" id="ARBA00022989"/>
    </source>
</evidence>
<feature type="transmembrane region" description="Helical" evidence="6">
    <location>
        <begin position="144"/>
        <end position="161"/>
    </location>
</feature>
<feature type="transmembrane region" description="Helical" evidence="6">
    <location>
        <begin position="85"/>
        <end position="106"/>
    </location>
</feature>
<feature type="transmembrane region" description="Helical" evidence="6">
    <location>
        <begin position="112"/>
        <end position="132"/>
    </location>
</feature>
<keyword evidence="2 6" id="KW-0812">Transmembrane</keyword>
<dbReference type="PANTHER" id="PTHR34368:SF1">
    <property type="entry name" value="OS01G0962200 PROTEIN"/>
    <property type="match status" value="1"/>
</dbReference>
<keyword evidence="3" id="KW-0378">Hydrolase</keyword>
<gene>
    <name evidence="7" type="ORF">H9889_05040</name>
</gene>
<keyword evidence="5 6" id="KW-0472">Membrane</keyword>
<reference evidence="7" key="2">
    <citation type="submission" date="2021-04" db="EMBL/GenBank/DDBJ databases">
        <authorList>
            <person name="Gilroy R."/>
        </authorList>
    </citation>
    <scope>NUCLEOTIDE SEQUENCE</scope>
    <source>
        <strain evidence="7">CHK160-9182</strain>
    </source>
</reference>
<evidence type="ECO:0000256" key="3">
    <source>
        <dbReference type="ARBA" id="ARBA00022801"/>
    </source>
</evidence>
<dbReference type="GO" id="GO:0006672">
    <property type="term" value="P:ceramide metabolic process"/>
    <property type="evidence" value="ECO:0007669"/>
    <property type="project" value="InterPro"/>
</dbReference>
<feature type="transmembrane region" description="Helical" evidence="6">
    <location>
        <begin position="202"/>
        <end position="224"/>
    </location>
</feature>
<evidence type="ECO:0000313" key="8">
    <source>
        <dbReference type="Proteomes" id="UP000823934"/>
    </source>
</evidence>
<reference evidence="7" key="1">
    <citation type="journal article" date="2021" name="PeerJ">
        <title>Extensive microbial diversity within the chicken gut microbiome revealed by metagenomics and culture.</title>
        <authorList>
            <person name="Gilroy R."/>
            <person name="Ravi A."/>
            <person name="Getino M."/>
            <person name="Pursley I."/>
            <person name="Horton D.L."/>
            <person name="Alikhan N.F."/>
            <person name="Baker D."/>
            <person name="Gharbi K."/>
            <person name="Hall N."/>
            <person name="Watson M."/>
            <person name="Adriaenssens E.M."/>
            <person name="Foster-Nyarko E."/>
            <person name="Jarju S."/>
            <person name="Secka A."/>
            <person name="Antonio M."/>
            <person name="Oren A."/>
            <person name="Chaudhuri R.R."/>
            <person name="La Ragione R."/>
            <person name="Hildebrand F."/>
            <person name="Pallen M.J."/>
        </authorList>
    </citation>
    <scope>NUCLEOTIDE SEQUENCE</scope>
    <source>
        <strain evidence="7">CHK160-9182</strain>
    </source>
</reference>
<dbReference type="Proteomes" id="UP000823934">
    <property type="component" value="Unassembled WGS sequence"/>
</dbReference>
<dbReference type="GO" id="GO:0016811">
    <property type="term" value="F:hydrolase activity, acting on carbon-nitrogen (but not peptide) bonds, in linear amides"/>
    <property type="evidence" value="ECO:0007669"/>
    <property type="project" value="InterPro"/>
</dbReference>
<feature type="transmembrane region" description="Helical" evidence="6">
    <location>
        <begin position="236"/>
        <end position="254"/>
    </location>
</feature>
<feature type="transmembrane region" description="Helical" evidence="6">
    <location>
        <begin position="173"/>
        <end position="190"/>
    </location>
</feature>
<comment type="caution">
    <text evidence="7">The sequence shown here is derived from an EMBL/GenBank/DDBJ whole genome shotgun (WGS) entry which is preliminary data.</text>
</comment>
<evidence type="ECO:0000256" key="5">
    <source>
        <dbReference type="ARBA" id="ARBA00023136"/>
    </source>
</evidence>
<accession>A0A9D1Q638</accession>
<dbReference type="Pfam" id="PF05875">
    <property type="entry name" value="Ceramidase"/>
    <property type="match status" value="1"/>
</dbReference>
<protein>
    <submittedName>
        <fullName evidence="7">Ceramidase</fullName>
    </submittedName>
</protein>
<comment type="subcellular location">
    <subcellularLocation>
        <location evidence="1">Membrane</location>
        <topology evidence="1">Multi-pass membrane protein</topology>
    </subcellularLocation>
</comment>
<evidence type="ECO:0000256" key="2">
    <source>
        <dbReference type="ARBA" id="ARBA00022692"/>
    </source>
</evidence>
<evidence type="ECO:0000256" key="6">
    <source>
        <dbReference type="SAM" id="Phobius"/>
    </source>
</evidence>
<name>A0A9D1Q638_9GAMM</name>
<dbReference type="AlphaFoldDB" id="A0A9D1Q638"/>
<feature type="transmembrane region" description="Helical" evidence="6">
    <location>
        <begin position="14"/>
        <end position="34"/>
    </location>
</feature>
<proteinExistence type="predicted"/>
<keyword evidence="4 6" id="KW-1133">Transmembrane helix</keyword>
<feature type="transmembrane region" description="Helical" evidence="6">
    <location>
        <begin position="54"/>
        <end position="73"/>
    </location>
</feature>
<dbReference type="GO" id="GO:0016020">
    <property type="term" value="C:membrane"/>
    <property type="evidence" value="ECO:0007669"/>
    <property type="project" value="UniProtKB-SubCell"/>
</dbReference>
<evidence type="ECO:0000313" key="7">
    <source>
        <dbReference type="EMBL" id="HIW06673.1"/>
    </source>
</evidence>
<dbReference type="PANTHER" id="PTHR34368">
    <property type="entry name" value="OS01G0962200 PROTEIN"/>
    <property type="match status" value="1"/>
</dbReference>
<organism evidence="7 8">
    <name type="scientific">Candidatus Ignatzschineria merdigallinarum</name>
    <dbReference type="NCBI Taxonomy" id="2838621"/>
    <lineage>
        <taxon>Bacteria</taxon>
        <taxon>Pseudomonadati</taxon>
        <taxon>Pseudomonadota</taxon>
        <taxon>Gammaproteobacteria</taxon>
        <taxon>Cardiobacteriales</taxon>
        <taxon>Ignatzschineriaceae</taxon>
        <taxon>Ignatzschineria</taxon>
    </lineage>
</organism>
<dbReference type="InterPro" id="IPR008901">
    <property type="entry name" value="ACER"/>
</dbReference>
<evidence type="ECO:0000256" key="1">
    <source>
        <dbReference type="ARBA" id="ARBA00004141"/>
    </source>
</evidence>
<sequence>MQTQYRPKNHYRNLLFYSTSLLAICSFYWVFPLYPQPENYHDFSGDQMLLGIPNFMNVTSNIFYIIAGIWGLYKVKNSYFMLPTIRWQLFFITIIGVGIGSSYYHFSPATNTLFWDRLPMSLGFAFLSANFLAERYTAFKTRTTLLLIIGFSLYSVIHWHLGEMIDLGDLRLYGITQFATIALIGFILIFHPQHPRLDHPYWILFLGYGIAKICEMLDPTIFALSHGLLGGHVIKHIISGIALICFMPPLRAHFNFPSSLLTRSLKTSKNNINL</sequence>